<protein>
    <recommendedName>
        <fullName evidence="5">DUF2953 domain-containing protein</fullName>
    </recommendedName>
</protein>
<evidence type="ECO:0000256" key="1">
    <source>
        <dbReference type="SAM" id="MobiDB-lite"/>
    </source>
</evidence>
<evidence type="ECO:0000313" key="4">
    <source>
        <dbReference type="Proteomes" id="UP000070539"/>
    </source>
</evidence>
<organism evidence="3 4">
    <name type="scientific">Anaerotignum neopropionicum</name>
    <dbReference type="NCBI Taxonomy" id="36847"/>
    <lineage>
        <taxon>Bacteria</taxon>
        <taxon>Bacillati</taxon>
        <taxon>Bacillota</taxon>
        <taxon>Clostridia</taxon>
        <taxon>Lachnospirales</taxon>
        <taxon>Anaerotignaceae</taxon>
        <taxon>Anaerotignum</taxon>
    </lineage>
</organism>
<dbReference type="EMBL" id="LRVM01000001">
    <property type="protein sequence ID" value="KXL53963.1"/>
    <property type="molecule type" value="Genomic_DNA"/>
</dbReference>
<dbReference type="OrthoDB" id="2087351at2"/>
<dbReference type="AlphaFoldDB" id="A0A136WHN9"/>
<feature type="compositionally biased region" description="Polar residues" evidence="1">
    <location>
        <begin position="99"/>
        <end position="108"/>
    </location>
</feature>
<evidence type="ECO:0000256" key="2">
    <source>
        <dbReference type="SAM" id="Phobius"/>
    </source>
</evidence>
<evidence type="ECO:0008006" key="5">
    <source>
        <dbReference type="Google" id="ProtNLM"/>
    </source>
</evidence>
<sequence>MLSILLAVLKFIGILLLSILVLLIFIITVVLISPLKYRLAGEKKEALQGDFSLHWLFGTIRIHGKYIHGIEPEITVKILWFTLLGNKKKKRRKKKKSRPSQQPISAQSPVVVREKVPSSDKQPSGGIYMAESTPAKTEAEKQSENVPLQEALPPQRETDAEPLPPTPKVRRVKLSEIEEKPIEIHKETENEDFFTGEKNENSHFFSKADKLRHYLNKFQEIEGKREIFQAAKKLLKRLIKGILPHELMLKATLGLGEPHLTGYLMGLVGVLTAKFGRNIQVKADFTRLVAEDIEVRIKGKLVPGYFLYSLLAFAWTKPVRRILIKLWKGRKQNG</sequence>
<comment type="caution">
    <text evidence="3">The sequence shown here is derived from an EMBL/GenBank/DDBJ whole genome shotgun (WGS) entry which is preliminary data.</text>
</comment>
<gene>
    <name evidence="3" type="ORF">CLNEO_00580</name>
</gene>
<feature type="transmembrane region" description="Helical" evidence="2">
    <location>
        <begin position="12"/>
        <end position="35"/>
    </location>
</feature>
<reference evidence="3 4" key="1">
    <citation type="submission" date="2016-01" db="EMBL/GenBank/DDBJ databases">
        <title>Genome sequence of Clostridium neopropionicum X4, DSM-3847.</title>
        <authorList>
            <person name="Poehlein A."/>
            <person name="Beck M.H."/>
            <person name="Bengelsdorf F.R."/>
            <person name="Daniel R."/>
            <person name="Duerre P."/>
        </authorList>
    </citation>
    <scope>NUCLEOTIDE SEQUENCE [LARGE SCALE GENOMIC DNA]</scope>
    <source>
        <strain evidence="3 4">DSM-3847</strain>
    </source>
</reference>
<dbReference type="STRING" id="36847.CLNEO_00580"/>
<proteinExistence type="predicted"/>
<feature type="region of interest" description="Disordered" evidence="1">
    <location>
        <begin position="90"/>
        <end position="167"/>
    </location>
</feature>
<keyword evidence="2" id="KW-0812">Transmembrane</keyword>
<name>A0A136WHN9_9FIRM</name>
<accession>A0A136WHN9</accession>
<keyword evidence="4" id="KW-1185">Reference proteome</keyword>
<keyword evidence="2" id="KW-0472">Membrane</keyword>
<dbReference type="RefSeq" id="WP_066083344.1">
    <property type="nucleotide sequence ID" value="NZ_LRVM01000001.1"/>
</dbReference>
<dbReference type="Proteomes" id="UP000070539">
    <property type="component" value="Unassembled WGS sequence"/>
</dbReference>
<evidence type="ECO:0000313" key="3">
    <source>
        <dbReference type="EMBL" id="KXL53963.1"/>
    </source>
</evidence>
<keyword evidence="2" id="KW-1133">Transmembrane helix</keyword>